<dbReference type="InterPro" id="IPR003660">
    <property type="entry name" value="HAMP_dom"/>
</dbReference>
<keyword evidence="7" id="KW-1185">Reference proteome</keyword>
<dbReference type="PANTHER" id="PTHR45138:SF9">
    <property type="entry name" value="DIGUANYLATE CYCLASE DGCM-RELATED"/>
    <property type="match status" value="1"/>
</dbReference>
<dbReference type="SMART" id="SM00304">
    <property type="entry name" value="HAMP"/>
    <property type="match status" value="1"/>
</dbReference>
<dbReference type="InterPro" id="IPR000160">
    <property type="entry name" value="GGDEF_dom"/>
</dbReference>
<dbReference type="Pfam" id="PF00990">
    <property type="entry name" value="GGDEF"/>
    <property type="match status" value="1"/>
</dbReference>
<dbReference type="GO" id="GO:0005886">
    <property type="term" value="C:plasma membrane"/>
    <property type="evidence" value="ECO:0007669"/>
    <property type="project" value="TreeGrafter"/>
</dbReference>
<dbReference type="GO" id="GO:0007165">
    <property type="term" value="P:signal transduction"/>
    <property type="evidence" value="ECO:0007669"/>
    <property type="project" value="InterPro"/>
</dbReference>
<dbReference type="PANTHER" id="PTHR45138">
    <property type="entry name" value="REGULATORY COMPONENTS OF SENSORY TRANSDUCTION SYSTEM"/>
    <property type="match status" value="1"/>
</dbReference>
<organism evidence="6 7">
    <name type="scientific">Xylophilus ampelinus</name>
    <dbReference type="NCBI Taxonomy" id="54067"/>
    <lineage>
        <taxon>Bacteria</taxon>
        <taxon>Pseudomonadati</taxon>
        <taxon>Pseudomonadota</taxon>
        <taxon>Betaproteobacteria</taxon>
        <taxon>Burkholderiales</taxon>
        <taxon>Xylophilus</taxon>
    </lineage>
</organism>
<dbReference type="GO" id="GO:0052621">
    <property type="term" value="F:diguanylate cyclase activity"/>
    <property type="evidence" value="ECO:0007669"/>
    <property type="project" value="UniProtKB-EC"/>
</dbReference>
<dbReference type="AlphaFoldDB" id="A0A318SS36"/>
<keyword evidence="3" id="KW-1133">Transmembrane helix</keyword>
<dbReference type="GO" id="GO:0043709">
    <property type="term" value="P:cell adhesion involved in single-species biofilm formation"/>
    <property type="evidence" value="ECO:0007669"/>
    <property type="project" value="TreeGrafter"/>
</dbReference>
<evidence type="ECO:0000259" key="4">
    <source>
        <dbReference type="PROSITE" id="PS50885"/>
    </source>
</evidence>
<dbReference type="EC" id="2.7.7.65" evidence="1"/>
<feature type="transmembrane region" description="Helical" evidence="3">
    <location>
        <begin position="15"/>
        <end position="36"/>
    </location>
</feature>
<dbReference type="Proteomes" id="UP000247540">
    <property type="component" value="Unassembled WGS sequence"/>
</dbReference>
<sequence>MVDRHPAPHPPSLKIQLTLVFGTLVVLASLVLTYGLGEMLRGRVRADAGRSLVLVASNASQVLAAGLQANADIVSSLVRRPELWQGGLASPQVRQAVDLIHAAQPATMWVGVADEHGTVQSALGGLLEGQSVRERPWFQQGRAQLFVGDLHPAKLLASLLPPQASGEPLRFLDYSGPVVVDGRHIGVLGVHASWSWAADIIGTVLPAEARDLGIEIFIFNEAGNLIYAPAGQSQKLADAGVRLPSIPPGTVGAVVVPWYDGAAYLTAGMKLAARAPVSDLGWTIVAREPADRAFLEVKEATRQALAIGLLTALIGSLLAGLAAHRLSTDVNRMARAARDLEADVPNARIPRTAGSAELQTLADALGSMTQRLVGARNALEHQVRERTLALEAANAELGRQAQTDALTGLLNRRAFDPLLERTLADARRNQRPLSILMIDADHFKRVNDAFGHGVGDEVLRMLAGVLRLRLRATDVVARFGGEEFVVLLPETGMEDGLRTARELIETIAGQHHPVYGTITVSIGVSTCSDGTTRAADLLRRADEALYRAKDQGRNRACGYEPVAPA</sequence>
<dbReference type="GO" id="GO:1902201">
    <property type="term" value="P:negative regulation of bacterial-type flagellum-dependent cell motility"/>
    <property type="evidence" value="ECO:0007669"/>
    <property type="project" value="TreeGrafter"/>
</dbReference>
<dbReference type="EMBL" id="QJTC01000015">
    <property type="protein sequence ID" value="PYE76149.1"/>
    <property type="molecule type" value="Genomic_DNA"/>
</dbReference>
<comment type="catalytic activity">
    <reaction evidence="2">
        <text>2 GTP = 3',3'-c-di-GMP + 2 diphosphate</text>
        <dbReference type="Rhea" id="RHEA:24898"/>
        <dbReference type="ChEBI" id="CHEBI:33019"/>
        <dbReference type="ChEBI" id="CHEBI:37565"/>
        <dbReference type="ChEBI" id="CHEBI:58805"/>
        <dbReference type="EC" id="2.7.7.65"/>
    </reaction>
</comment>
<evidence type="ECO:0000256" key="2">
    <source>
        <dbReference type="ARBA" id="ARBA00034247"/>
    </source>
</evidence>
<dbReference type="RefSeq" id="WP_110465983.1">
    <property type="nucleotide sequence ID" value="NZ_JAMOFZ010000015.1"/>
</dbReference>
<dbReference type="SMART" id="SM00267">
    <property type="entry name" value="GGDEF"/>
    <property type="match status" value="1"/>
</dbReference>
<evidence type="ECO:0000313" key="7">
    <source>
        <dbReference type="Proteomes" id="UP000247540"/>
    </source>
</evidence>
<dbReference type="InterPro" id="IPR043128">
    <property type="entry name" value="Rev_trsase/Diguanyl_cyclase"/>
</dbReference>
<gene>
    <name evidence="6" type="ORF">DFQ15_11516</name>
</gene>
<dbReference type="Gene3D" id="6.10.340.10">
    <property type="match status" value="1"/>
</dbReference>
<comment type="caution">
    <text evidence="6">The sequence shown here is derived from an EMBL/GenBank/DDBJ whole genome shotgun (WGS) entry which is preliminary data.</text>
</comment>
<dbReference type="InterPro" id="IPR050469">
    <property type="entry name" value="Diguanylate_Cyclase"/>
</dbReference>
<evidence type="ECO:0000313" key="6">
    <source>
        <dbReference type="EMBL" id="PYE76149.1"/>
    </source>
</evidence>
<dbReference type="PROSITE" id="PS50887">
    <property type="entry name" value="GGDEF"/>
    <property type="match status" value="1"/>
</dbReference>
<dbReference type="Gene3D" id="3.30.70.270">
    <property type="match status" value="1"/>
</dbReference>
<keyword evidence="3" id="KW-0812">Transmembrane</keyword>
<protein>
    <recommendedName>
        <fullName evidence="1">diguanylate cyclase</fullName>
        <ecNumber evidence="1">2.7.7.65</ecNumber>
    </recommendedName>
</protein>
<dbReference type="NCBIfam" id="TIGR00254">
    <property type="entry name" value="GGDEF"/>
    <property type="match status" value="1"/>
</dbReference>
<dbReference type="PROSITE" id="PS50885">
    <property type="entry name" value="HAMP"/>
    <property type="match status" value="1"/>
</dbReference>
<proteinExistence type="predicted"/>
<dbReference type="OrthoDB" id="9814866at2"/>
<feature type="domain" description="HAMP" evidence="4">
    <location>
        <begin position="324"/>
        <end position="377"/>
    </location>
</feature>
<dbReference type="SUPFAM" id="SSF55073">
    <property type="entry name" value="Nucleotide cyclase"/>
    <property type="match status" value="1"/>
</dbReference>
<accession>A0A318SS36</accession>
<dbReference type="CDD" id="cd01949">
    <property type="entry name" value="GGDEF"/>
    <property type="match status" value="1"/>
</dbReference>
<name>A0A318SS36_9BURK</name>
<dbReference type="FunFam" id="3.30.70.270:FF:000001">
    <property type="entry name" value="Diguanylate cyclase domain protein"/>
    <property type="match status" value="1"/>
</dbReference>
<feature type="transmembrane region" description="Helical" evidence="3">
    <location>
        <begin position="304"/>
        <end position="323"/>
    </location>
</feature>
<dbReference type="Gene3D" id="3.30.450.20">
    <property type="entry name" value="PAS domain"/>
    <property type="match status" value="1"/>
</dbReference>
<evidence type="ECO:0000259" key="5">
    <source>
        <dbReference type="PROSITE" id="PS50887"/>
    </source>
</evidence>
<dbReference type="InterPro" id="IPR029787">
    <property type="entry name" value="Nucleotide_cyclase"/>
</dbReference>
<evidence type="ECO:0000256" key="1">
    <source>
        <dbReference type="ARBA" id="ARBA00012528"/>
    </source>
</evidence>
<evidence type="ECO:0000256" key="3">
    <source>
        <dbReference type="SAM" id="Phobius"/>
    </source>
</evidence>
<reference evidence="6 7" key="1">
    <citation type="submission" date="2018-06" db="EMBL/GenBank/DDBJ databases">
        <title>Genomic Encyclopedia of Type Strains, Phase III (KMG-III): the genomes of soil and plant-associated and newly described type strains.</title>
        <authorList>
            <person name="Whitman W."/>
        </authorList>
    </citation>
    <scope>NUCLEOTIDE SEQUENCE [LARGE SCALE GENOMIC DNA]</scope>
    <source>
        <strain evidence="6 7">CECT 7646</strain>
    </source>
</reference>
<feature type="domain" description="GGDEF" evidence="5">
    <location>
        <begin position="431"/>
        <end position="561"/>
    </location>
</feature>
<keyword evidence="3" id="KW-0472">Membrane</keyword>